<reference evidence="2 3" key="1">
    <citation type="submission" date="2020-10" db="EMBL/GenBank/DDBJ databases">
        <title>Complete genome sequence of Thermosphaera aggregans strain 3507.</title>
        <authorList>
            <person name="Zayulina K.S."/>
            <person name="Elcheninov A.G."/>
            <person name="Toshchakov S.V."/>
            <person name="Kublanov I.V."/>
            <person name="Kochetkova T.V."/>
        </authorList>
    </citation>
    <scope>NUCLEOTIDE SEQUENCE [LARGE SCALE GENOMIC DNA]</scope>
    <source>
        <strain evidence="2 3">3507</strain>
    </source>
</reference>
<dbReference type="EMBL" id="CP063144">
    <property type="protein sequence ID" value="QOR94103.1"/>
    <property type="molecule type" value="Genomic_DNA"/>
</dbReference>
<feature type="domain" description="Transcription regulator PadR N-terminal" evidence="1">
    <location>
        <begin position="14"/>
        <end position="84"/>
    </location>
</feature>
<organism evidence="2 3">
    <name type="scientific">Thermosphaera chiliense</name>
    <dbReference type="NCBI Taxonomy" id="3402707"/>
    <lineage>
        <taxon>Archaea</taxon>
        <taxon>Thermoproteota</taxon>
        <taxon>Thermoprotei</taxon>
        <taxon>Desulfurococcales</taxon>
        <taxon>Desulfurococcaceae</taxon>
        <taxon>Thermosphaera</taxon>
    </lineage>
</organism>
<keyword evidence="3" id="KW-1185">Reference proteome</keyword>
<evidence type="ECO:0000313" key="3">
    <source>
        <dbReference type="Proteomes" id="UP000593766"/>
    </source>
</evidence>
<proteinExistence type="predicted"/>
<dbReference type="RefSeq" id="WP_193435907.1">
    <property type="nucleotide sequence ID" value="NZ_CP063144.1"/>
</dbReference>
<dbReference type="SUPFAM" id="SSF46785">
    <property type="entry name" value="Winged helix' DNA-binding domain"/>
    <property type="match status" value="1"/>
</dbReference>
<dbReference type="InterPro" id="IPR036390">
    <property type="entry name" value="WH_DNA-bd_sf"/>
</dbReference>
<dbReference type="AlphaFoldDB" id="A0A7M1URM6"/>
<dbReference type="InterPro" id="IPR036388">
    <property type="entry name" value="WH-like_DNA-bd_sf"/>
</dbReference>
<dbReference type="OrthoDB" id="56053at2157"/>
<dbReference type="KEGG" id="tcs:IMZ38_05560"/>
<protein>
    <submittedName>
        <fullName evidence="2">PadR family transcriptional regulator</fullName>
    </submittedName>
</protein>
<gene>
    <name evidence="2" type="ORF">IMZ38_05560</name>
</gene>
<evidence type="ECO:0000259" key="1">
    <source>
        <dbReference type="Pfam" id="PF03551"/>
    </source>
</evidence>
<dbReference type="Pfam" id="PF03551">
    <property type="entry name" value="PadR"/>
    <property type="match status" value="1"/>
</dbReference>
<dbReference type="PANTHER" id="PTHR43252">
    <property type="entry name" value="TRANSCRIPTIONAL REGULATOR YQJI"/>
    <property type="match status" value="1"/>
</dbReference>
<dbReference type="PANTHER" id="PTHR43252:SF5">
    <property type="entry name" value="TRANSCRIPTIONAL REGULATOR, PADR-LIKE FAMILY"/>
    <property type="match status" value="1"/>
</dbReference>
<name>A0A7M1URM6_9CREN</name>
<dbReference type="Proteomes" id="UP000593766">
    <property type="component" value="Chromosome"/>
</dbReference>
<dbReference type="GeneID" id="59454864"/>
<accession>A0A7M1URM6</accession>
<evidence type="ECO:0000313" key="2">
    <source>
        <dbReference type="EMBL" id="QOR94103.1"/>
    </source>
</evidence>
<dbReference type="Gene3D" id="1.10.10.10">
    <property type="entry name" value="Winged helix-like DNA-binding domain superfamily/Winged helix DNA-binding domain"/>
    <property type="match status" value="1"/>
</dbReference>
<sequence length="152" mass="17844">MIKTPLKKYLRLKILEELSIGDKHGYALAKDIFSTIGLKPNTSLLYPLLKMLEREGLISSRKEVHGSRLKKVYSITEKGLEYLKTNNSVMDELRLFEKRMREMKELGIPELLMRLKNIYENLDKLGEKEKHILKDIIRSFHIQLKNVLGEVY</sequence>
<dbReference type="InterPro" id="IPR005149">
    <property type="entry name" value="Tscrpt_reg_PadR_N"/>
</dbReference>